<name>A0A5B7FH91_PORTR</name>
<evidence type="ECO:0000313" key="3">
    <source>
        <dbReference type="Proteomes" id="UP000324222"/>
    </source>
</evidence>
<comment type="caution">
    <text evidence="2">The sequence shown here is derived from an EMBL/GenBank/DDBJ whole genome shotgun (WGS) entry which is preliminary data.</text>
</comment>
<dbReference type="AlphaFoldDB" id="A0A5B7FH91"/>
<reference evidence="2 3" key="1">
    <citation type="submission" date="2019-05" db="EMBL/GenBank/DDBJ databases">
        <title>Another draft genome of Portunus trituberculatus and its Hox gene families provides insights of decapod evolution.</title>
        <authorList>
            <person name="Jeong J.-H."/>
            <person name="Song I."/>
            <person name="Kim S."/>
            <person name="Choi T."/>
            <person name="Kim D."/>
            <person name="Ryu S."/>
            <person name="Kim W."/>
        </authorList>
    </citation>
    <scope>NUCLEOTIDE SEQUENCE [LARGE SCALE GENOMIC DNA]</scope>
    <source>
        <tissue evidence="2">Muscle</tissue>
    </source>
</reference>
<feature type="compositionally biased region" description="Low complexity" evidence="1">
    <location>
        <begin position="23"/>
        <end position="41"/>
    </location>
</feature>
<feature type="compositionally biased region" description="Polar residues" evidence="1">
    <location>
        <begin position="1"/>
        <end position="10"/>
    </location>
</feature>
<protein>
    <submittedName>
        <fullName evidence="2">Uncharacterized protein</fullName>
    </submittedName>
</protein>
<gene>
    <name evidence="2" type="ORF">E2C01_039598</name>
</gene>
<feature type="region of interest" description="Disordered" evidence="1">
    <location>
        <begin position="1"/>
        <end position="77"/>
    </location>
</feature>
<accession>A0A5B7FH91</accession>
<evidence type="ECO:0000313" key="2">
    <source>
        <dbReference type="EMBL" id="MPC45892.1"/>
    </source>
</evidence>
<evidence type="ECO:0000256" key="1">
    <source>
        <dbReference type="SAM" id="MobiDB-lite"/>
    </source>
</evidence>
<dbReference type="Proteomes" id="UP000324222">
    <property type="component" value="Unassembled WGS sequence"/>
</dbReference>
<feature type="compositionally biased region" description="Basic and acidic residues" evidence="1">
    <location>
        <begin position="68"/>
        <end position="77"/>
    </location>
</feature>
<proteinExistence type="predicted"/>
<dbReference type="EMBL" id="VSRR010006944">
    <property type="protein sequence ID" value="MPC45892.1"/>
    <property type="molecule type" value="Genomic_DNA"/>
</dbReference>
<sequence>MARQTATSSFFRPVAPSAESAVPTASPLLPTPSTSGLPPAGQDVSSTSSDDEMAFTLNIPPHVPSSSDDEKWNVTQS</sequence>
<organism evidence="2 3">
    <name type="scientific">Portunus trituberculatus</name>
    <name type="common">Swimming crab</name>
    <name type="synonym">Neptunus trituberculatus</name>
    <dbReference type="NCBI Taxonomy" id="210409"/>
    <lineage>
        <taxon>Eukaryota</taxon>
        <taxon>Metazoa</taxon>
        <taxon>Ecdysozoa</taxon>
        <taxon>Arthropoda</taxon>
        <taxon>Crustacea</taxon>
        <taxon>Multicrustacea</taxon>
        <taxon>Malacostraca</taxon>
        <taxon>Eumalacostraca</taxon>
        <taxon>Eucarida</taxon>
        <taxon>Decapoda</taxon>
        <taxon>Pleocyemata</taxon>
        <taxon>Brachyura</taxon>
        <taxon>Eubrachyura</taxon>
        <taxon>Portunoidea</taxon>
        <taxon>Portunidae</taxon>
        <taxon>Portuninae</taxon>
        <taxon>Portunus</taxon>
    </lineage>
</organism>
<keyword evidence="3" id="KW-1185">Reference proteome</keyword>